<gene>
    <name evidence="2" type="ORF">B0T22DRAFT_440526</name>
</gene>
<dbReference type="EMBL" id="JAULSO010000002">
    <property type="protein sequence ID" value="KAK3689020.1"/>
    <property type="molecule type" value="Genomic_DNA"/>
</dbReference>
<feature type="region of interest" description="Disordered" evidence="1">
    <location>
        <begin position="1"/>
        <end position="29"/>
    </location>
</feature>
<dbReference type="Proteomes" id="UP001270362">
    <property type="component" value="Unassembled WGS sequence"/>
</dbReference>
<reference evidence="2" key="2">
    <citation type="submission" date="2023-06" db="EMBL/GenBank/DDBJ databases">
        <authorList>
            <consortium name="Lawrence Berkeley National Laboratory"/>
            <person name="Haridas S."/>
            <person name="Hensen N."/>
            <person name="Bonometti L."/>
            <person name="Westerberg I."/>
            <person name="Brannstrom I.O."/>
            <person name="Guillou S."/>
            <person name="Cros-Aarteil S."/>
            <person name="Calhoun S."/>
            <person name="Kuo A."/>
            <person name="Mondo S."/>
            <person name="Pangilinan J."/>
            <person name="Riley R."/>
            <person name="Labutti K."/>
            <person name="Andreopoulos B."/>
            <person name="Lipzen A."/>
            <person name="Chen C."/>
            <person name="Yanf M."/>
            <person name="Daum C."/>
            <person name="Ng V."/>
            <person name="Clum A."/>
            <person name="Steindorff A."/>
            <person name="Ohm R."/>
            <person name="Martin F."/>
            <person name="Silar P."/>
            <person name="Natvig D."/>
            <person name="Lalanne C."/>
            <person name="Gautier V."/>
            <person name="Ament-Velasquez S.L."/>
            <person name="Kruys A."/>
            <person name="Hutchinson M.I."/>
            <person name="Powell A.J."/>
            <person name="Barry K."/>
            <person name="Miller A.N."/>
            <person name="Grigoriev I.V."/>
            <person name="Debuchy R."/>
            <person name="Gladieux P."/>
            <person name="Thoren M.H."/>
            <person name="Johannesson H."/>
        </authorList>
    </citation>
    <scope>NUCLEOTIDE SEQUENCE</scope>
    <source>
        <strain evidence="2">CBS 314.62</strain>
    </source>
</reference>
<protein>
    <submittedName>
        <fullName evidence="2">Uncharacterized protein</fullName>
    </submittedName>
</protein>
<proteinExistence type="predicted"/>
<organism evidence="2 3">
    <name type="scientific">Podospora appendiculata</name>
    <dbReference type="NCBI Taxonomy" id="314037"/>
    <lineage>
        <taxon>Eukaryota</taxon>
        <taxon>Fungi</taxon>
        <taxon>Dikarya</taxon>
        <taxon>Ascomycota</taxon>
        <taxon>Pezizomycotina</taxon>
        <taxon>Sordariomycetes</taxon>
        <taxon>Sordariomycetidae</taxon>
        <taxon>Sordariales</taxon>
        <taxon>Podosporaceae</taxon>
        <taxon>Podospora</taxon>
    </lineage>
</organism>
<evidence type="ECO:0000313" key="2">
    <source>
        <dbReference type="EMBL" id="KAK3689020.1"/>
    </source>
</evidence>
<sequence length="275" mass="30537">MARHHTNGPRYGDARDNPGAQGMPNFISHTSSTAMGIPIAYRHVFPTDGYGNQDTRSQYGQFMSVTGRTTGNSSVSSESTAGGSGSVFGRGISYGDGLHHNNDNYDNQSSYFFAPGTNPSPYTNTPGQGVEQYDYSGDANYMYPMDMGPDEHTRRAEVASWASSVPSAYDDDVSSVGTSGWKWRIPWRHCAQQKIQIIQQDQQFQTESQGYQLSGKQIQQIKHVTDGTMEGRESQLVKGWLTVVQHDKNAGDRRRMETNHRPVQGFEKQGEFSRS</sequence>
<evidence type="ECO:0000313" key="3">
    <source>
        <dbReference type="Proteomes" id="UP001270362"/>
    </source>
</evidence>
<dbReference type="AlphaFoldDB" id="A0AAE0XAD3"/>
<feature type="region of interest" description="Disordered" evidence="1">
    <location>
        <begin position="249"/>
        <end position="275"/>
    </location>
</feature>
<evidence type="ECO:0000256" key="1">
    <source>
        <dbReference type="SAM" id="MobiDB-lite"/>
    </source>
</evidence>
<accession>A0AAE0XAD3</accession>
<keyword evidence="3" id="KW-1185">Reference proteome</keyword>
<reference evidence="2" key="1">
    <citation type="journal article" date="2023" name="Mol. Phylogenet. Evol.">
        <title>Genome-scale phylogeny and comparative genomics of the fungal order Sordariales.</title>
        <authorList>
            <person name="Hensen N."/>
            <person name="Bonometti L."/>
            <person name="Westerberg I."/>
            <person name="Brannstrom I.O."/>
            <person name="Guillou S."/>
            <person name="Cros-Aarteil S."/>
            <person name="Calhoun S."/>
            <person name="Haridas S."/>
            <person name="Kuo A."/>
            <person name="Mondo S."/>
            <person name="Pangilinan J."/>
            <person name="Riley R."/>
            <person name="LaButti K."/>
            <person name="Andreopoulos B."/>
            <person name="Lipzen A."/>
            <person name="Chen C."/>
            <person name="Yan M."/>
            <person name="Daum C."/>
            <person name="Ng V."/>
            <person name="Clum A."/>
            <person name="Steindorff A."/>
            <person name="Ohm R.A."/>
            <person name="Martin F."/>
            <person name="Silar P."/>
            <person name="Natvig D.O."/>
            <person name="Lalanne C."/>
            <person name="Gautier V."/>
            <person name="Ament-Velasquez S.L."/>
            <person name="Kruys A."/>
            <person name="Hutchinson M.I."/>
            <person name="Powell A.J."/>
            <person name="Barry K."/>
            <person name="Miller A.N."/>
            <person name="Grigoriev I.V."/>
            <person name="Debuchy R."/>
            <person name="Gladieux P."/>
            <person name="Hiltunen Thoren M."/>
            <person name="Johannesson H."/>
        </authorList>
    </citation>
    <scope>NUCLEOTIDE SEQUENCE</scope>
    <source>
        <strain evidence="2">CBS 314.62</strain>
    </source>
</reference>
<name>A0AAE0XAD3_9PEZI</name>
<comment type="caution">
    <text evidence="2">The sequence shown here is derived from an EMBL/GenBank/DDBJ whole genome shotgun (WGS) entry which is preliminary data.</text>
</comment>
<feature type="compositionally biased region" description="Basic and acidic residues" evidence="1">
    <location>
        <begin position="249"/>
        <end position="260"/>
    </location>
</feature>